<dbReference type="Proteomes" id="UP000010448">
    <property type="component" value="Unassembled WGS sequence"/>
</dbReference>
<organism evidence="1 2">
    <name type="scientific">Pseudomonas bharatica CSV86</name>
    <dbReference type="NCBI Taxonomy" id="1005395"/>
    <lineage>
        <taxon>Bacteria</taxon>
        <taxon>Pseudomonadati</taxon>
        <taxon>Pseudomonadota</taxon>
        <taxon>Gammaproteobacteria</taxon>
        <taxon>Pseudomonadales</taxon>
        <taxon>Pseudomonadaceae</taxon>
        <taxon>Pseudomonas</taxon>
        <taxon>Pseudomonas bharatica</taxon>
    </lineage>
</organism>
<proteinExistence type="predicted"/>
<dbReference type="RefSeq" id="WP_170395245.1">
    <property type="nucleotide sequence ID" value="NZ_AMWJ02000005.1"/>
</dbReference>
<comment type="caution">
    <text evidence="1">The sequence shown here is derived from an EMBL/GenBank/DDBJ whole genome shotgun (WGS) entry which is preliminary data.</text>
</comment>
<name>A0A7K4EMT0_9PSED</name>
<reference evidence="1 2" key="1">
    <citation type="journal article" date="2013" name="Genome Announc.">
        <title>Genome Sequence of Naphthalene-Degrading Soil Bacterium Pseudomonas putida CSV86.</title>
        <authorList>
            <person name="Phale P.S."/>
            <person name="Paliwal V."/>
            <person name="Raju S.C."/>
            <person name="Modak A."/>
            <person name="Purohit H.J."/>
        </authorList>
    </citation>
    <scope>NUCLEOTIDE SEQUENCE [LARGE SCALE GENOMIC DNA]</scope>
    <source>
        <strain evidence="1 2">CSV86</strain>
    </source>
</reference>
<sequence>MFQALHLHIAERGRIAALQALQMGGGLFGRQGFLLAVQLAGAGLVVLDIADQEKMPGHFACLLGVSELPFESGTGLQVQPFR</sequence>
<accession>A0A7K4EMT0</accession>
<gene>
    <name evidence="1" type="ORF">CSV86_029310</name>
</gene>
<protein>
    <submittedName>
        <fullName evidence="1">Uncharacterized protein</fullName>
    </submittedName>
</protein>
<dbReference type="AlphaFoldDB" id="A0A7K4EMT0"/>
<keyword evidence="2" id="KW-1185">Reference proteome</keyword>
<evidence type="ECO:0000313" key="1">
    <source>
        <dbReference type="EMBL" id="NNJ18935.1"/>
    </source>
</evidence>
<evidence type="ECO:0000313" key="2">
    <source>
        <dbReference type="Proteomes" id="UP000010448"/>
    </source>
</evidence>
<dbReference type="EMBL" id="AMWJ02000005">
    <property type="protein sequence ID" value="NNJ18935.1"/>
    <property type="molecule type" value="Genomic_DNA"/>
</dbReference>